<dbReference type="Gene3D" id="2.40.160.20">
    <property type="match status" value="1"/>
</dbReference>
<reference evidence="8 9" key="1">
    <citation type="submission" date="2018-03" db="EMBL/GenBank/DDBJ databases">
        <title>The draft genome of Mesorhizobium soli JCM 19897.</title>
        <authorList>
            <person name="Li L."/>
            <person name="Liu L."/>
            <person name="Liang L."/>
            <person name="Wang T."/>
            <person name="Zhang X."/>
        </authorList>
    </citation>
    <scope>NUCLEOTIDE SEQUENCE [LARGE SCALE GENOMIC DNA]</scope>
    <source>
        <strain evidence="8 9">JCM 19897</strain>
    </source>
</reference>
<dbReference type="Proteomes" id="UP000240653">
    <property type="component" value="Unassembled WGS sequence"/>
</dbReference>
<dbReference type="EMBL" id="PXYL01000004">
    <property type="protein sequence ID" value="PSJ61578.1"/>
    <property type="molecule type" value="Genomic_DNA"/>
</dbReference>
<sequence>MMGKFIIAPALFLSGISGVQAADVVVQEPVPKYNWSGLYVGAEAGYAWGKSTYDEPDFSTAYNMYYDPKGGFGGIYFGYNWQFENNLVLGGEADFYGGDIKGRSDYYIDHVPIGVGEVWGDAKLRWAGSVRARLGYAVDRFLPYVAGGVAFGQLKFGHMDTSANWEDGWDRSETHTGWTIGGGLEYAFTENLIGRLEYRYTDFGKRTIPLDYEKDLPTTHVSLKTNDVRLGIAYKF</sequence>
<organism evidence="8 9">
    <name type="scientific">Pseudaminobacter soli</name>
    <name type="common">ex Li et al. 2025</name>
    <dbReference type="NCBI Taxonomy" id="1295366"/>
    <lineage>
        <taxon>Bacteria</taxon>
        <taxon>Pseudomonadati</taxon>
        <taxon>Pseudomonadota</taxon>
        <taxon>Alphaproteobacteria</taxon>
        <taxon>Hyphomicrobiales</taxon>
        <taxon>Phyllobacteriaceae</taxon>
        <taxon>Pseudaminobacter</taxon>
    </lineage>
</organism>
<evidence type="ECO:0000259" key="7">
    <source>
        <dbReference type="Pfam" id="PF13505"/>
    </source>
</evidence>
<evidence type="ECO:0000256" key="2">
    <source>
        <dbReference type="ARBA" id="ARBA00022729"/>
    </source>
</evidence>
<gene>
    <name evidence="8" type="ORF">C7I85_11095</name>
</gene>
<keyword evidence="2 6" id="KW-0732">Signal</keyword>
<dbReference type="Pfam" id="PF13505">
    <property type="entry name" value="OMP_b-brl"/>
    <property type="match status" value="1"/>
</dbReference>
<protein>
    <submittedName>
        <fullName evidence="8">Porin family protein</fullName>
    </submittedName>
</protein>
<comment type="subcellular location">
    <subcellularLocation>
        <location evidence="1">Cell outer membrane</location>
    </subcellularLocation>
</comment>
<comment type="similarity">
    <text evidence="5">Belongs to the Omp25/RopB family.</text>
</comment>
<dbReference type="PANTHER" id="PTHR34001">
    <property type="entry name" value="BLL7405 PROTEIN"/>
    <property type="match status" value="1"/>
</dbReference>
<evidence type="ECO:0000256" key="3">
    <source>
        <dbReference type="ARBA" id="ARBA00023136"/>
    </source>
</evidence>
<evidence type="ECO:0000256" key="4">
    <source>
        <dbReference type="ARBA" id="ARBA00023237"/>
    </source>
</evidence>
<dbReference type="InterPro" id="IPR011250">
    <property type="entry name" value="OMP/PagP_B-barrel"/>
</dbReference>
<keyword evidence="3" id="KW-0472">Membrane</keyword>
<evidence type="ECO:0000313" key="9">
    <source>
        <dbReference type="Proteomes" id="UP000240653"/>
    </source>
</evidence>
<keyword evidence="9" id="KW-1185">Reference proteome</keyword>
<dbReference type="InterPro" id="IPR027385">
    <property type="entry name" value="Beta-barrel_OMP"/>
</dbReference>
<keyword evidence="4" id="KW-0998">Cell outer membrane</keyword>
<dbReference type="RefSeq" id="WP_106724010.1">
    <property type="nucleotide sequence ID" value="NZ_PXYL01000004.1"/>
</dbReference>
<accession>A0A2P7SGG2</accession>
<evidence type="ECO:0000256" key="1">
    <source>
        <dbReference type="ARBA" id="ARBA00004442"/>
    </source>
</evidence>
<dbReference type="SUPFAM" id="SSF56925">
    <property type="entry name" value="OMPA-like"/>
    <property type="match status" value="1"/>
</dbReference>
<evidence type="ECO:0000313" key="8">
    <source>
        <dbReference type="EMBL" id="PSJ61578.1"/>
    </source>
</evidence>
<feature type="chain" id="PRO_5015187864" evidence="6">
    <location>
        <begin position="22"/>
        <end position="236"/>
    </location>
</feature>
<proteinExistence type="inferred from homology"/>
<name>A0A2P7SGG2_9HYPH</name>
<feature type="domain" description="Outer membrane protein beta-barrel" evidence="7">
    <location>
        <begin position="11"/>
        <end position="236"/>
    </location>
</feature>
<dbReference type="OrthoDB" id="9815357at2"/>
<comment type="caution">
    <text evidence="8">The sequence shown here is derived from an EMBL/GenBank/DDBJ whole genome shotgun (WGS) entry which is preliminary data.</text>
</comment>
<evidence type="ECO:0000256" key="5">
    <source>
        <dbReference type="ARBA" id="ARBA00038306"/>
    </source>
</evidence>
<evidence type="ECO:0000256" key="6">
    <source>
        <dbReference type="SAM" id="SignalP"/>
    </source>
</evidence>
<dbReference type="InterPro" id="IPR051692">
    <property type="entry name" value="OMP-like"/>
</dbReference>
<dbReference type="GO" id="GO:0009279">
    <property type="term" value="C:cell outer membrane"/>
    <property type="evidence" value="ECO:0007669"/>
    <property type="project" value="UniProtKB-SubCell"/>
</dbReference>
<dbReference type="PANTHER" id="PTHR34001:SF3">
    <property type="entry name" value="BLL7405 PROTEIN"/>
    <property type="match status" value="1"/>
</dbReference>
<dbReference type="AlphaFoldDB" id="A0A2P7SGG2"/>
<feature type="signal peptide" evidence="6">
    <location>
        <begin position="1"/>
        <end position="21"/>
    </location>
</feature>